<dbReference type="CDD" id="cd03805">
    <property type="entry name" value="GT4_ALG2-like"/>
    <property type="match status" value="1"/>
</dbReference>
<dbReference type="InterPro" id="IPR027054">
    <property type="entry name" value="ALG2"/>
</dbReference>
<sequence>MLNIVFVHPDLGIGGAERAVVDAAMALKSRGHTVRFLTAHHDRDHCFEETIDGSLDVTEVGSWIPTNLCGHMFAFWAYVRMIYVAFYLVLSGLACDLVIVDQVSACIPILRLRGSVKVLFYCHYPDMLLTGRETLLKAMYRAPLDWLEETTTGQADVVLVNSKFTAEIFRTTFKRLSHINPQVLYPIPNFSAFNTEPPPATDDLLPRGKKHIFLSINRYERKKNLALALQAFKKLEEQLTSNSNAHLVIAGGYDERVTENRQYYLELRQMAAKLQIEDTVTFVRSFTSSQKLTLLSQVTCLLYTPDKEHFGIVPVEAMYMKLPVVAVASGGPLETIEHGETGFLCPATAEAFAEAMRKFIDEPHLKQSMGEKGRGRVEKLFSFDVFTEKLDNIVESLCNK</sequence>
<dbReference type="FunFam" id="3.40.50.2000:FF:000085">
    <property type="entry name" value="alpha-1,3/1,6-mannosyltransferase ALG2"/>
    <property type="match status" value="1"/>
</dbReference>
<dbReference type="InterPro" id="IPR028098">
    <property type="entry name" value="Glyco_trans_4-like_N"/>
</dbReference>
<evidence type="ECO:0000256" key="6">
    <source>
        <dbReference type="ARBA" id="ARBA00022989"/>
    </source>
</evidence>
<proteinExistence type="inferred from homology"/>
<comment type="catalytic activity">
    <reaction evidence="8 10">
        <text>a beta-D-Man-(1-&gt;4)-beta-D-GlcNAc-(1-&gt;4)-alpha-D-GlcNAc-diphospho-di-trans,poly-cis-dolichol + GDP-alpha-D-mannose = an alpha-D-Man-(1-&gt;3)-beta-D-Man-(1-&gt;4)-beta-D-GlcNAc-(1-&gt;4)-alpha-D-GlcNAc-diphospho-di-trans,poly-cis-dolichol + GDP + H(+)</text>
        <dbReference type="Rhea" id="RHEA:29515"/>
        <dbReference type="Rhea" id="RHEA-COMP:19511"/>
        <dbReference type="Rhea" id="RHEA-COMP:19513"/>
        <dbReference type="ChEBI" id="CHEBI:15378"/>
        <dbReference type="ChEBI" id="CHEBI:57527"/>
        <dbReference type="ChEBI" id="CHEBI:58189"/>
        <dbReference type="ChEBI" id="CHEBI:58472"/>
        <dbReference type="ChEBI" id="CHEBI:132510"/>
        <dbReference type="EC" id="2.4.1.132"/>
    </reaction>
    <physiologicalReaction direction="left-to-right" evidence="8 10">
        <dbReference type="Rhea" id="RHEA:29516"/>
    </physiologicalReaction>
</comment>
<comment type="similarity">
    <text evidence="10">Belongs to the glycosyltransferase group 1 family.</text>
</comment>
<evidence type="ECO:0000313" key="13">
    <source>
        <dbReference type="Proteomes" id="UP000515154"/>
    </source>
</evidence>
<name>A0A6P7TXA5_9MOLL</name>
<comment type="pathway">
    <text evidence="1 10">Protein modification; protein glycosylation.</text>
</comment>
<evidence type="ECO:0000256" key="3">
    <source>
        <dbReference type="ARBA" id="ARBA00022679"/>
    </source>
</evidence>
<evidence type="ECO:0000256" key="5">
    <source>
        <dbReference type="ARBA" id="ARBA00022824"/>
    </source>
</evidence>
<organism evidence="13 14">
    <name type="scientific">Octopus sinensis</name>
    <name type="common">East Asian common octopus</name>
    <dbReference type="NCBI Taxonomy" id="2607531"/>
    <lineage>
        <taxon>Eukaryota</taxon>
        <taxon>Metazoa</taxon>
        <taxon>Spiralia</taxon>
        <taxon>Lophotrochozoa</taxon>
        <taxon>Mollusca</taxon>
        <taxon>Cephalopoda</taxon>
        <taxon>Coleoidea</taxon>
        <taxon>Octopodiformes</taxon>
        <taxon>Octopoda</taxon>
        <taxon>Incirrata</taxon>
        <taxon>Octopodidae</taxon>
        <taxon>Octopus</taxon>
    </lineage>
</organism>
<evidence type="ECO:0000256" key="9">
    <source>
        <dbReference type="ARBA" id="ARBA00045104"/>
    </source>
</evidence>
<reference evidence="14" key="1">
    <citation type="submission" date="2025-08" db="UniProtKB">
        <authorList>
            <consortium name="RefSeq"/>
        </authorList>
    </citation>
    <scope>IDENTIFICATION</scope>
</reference>
<dbReference type="RefSeq" id="XP_029653426.1">
    <property type="nucleotide sequence ID" value="XM_029797566.2"/>
</dbReference>
<evidence type="ECO:0000259" key="11">
    <source>
        <dbReference type="Pfam" id="PF00534"/>
    </source>
</evidence>
<dbReference type="EC" id="2.4.1.257" evidence="10"/>
<gene>
    <name evidence="14" type="primary">LOC115226563</name>
</gene>
<keyword evidence="5" id="KW-0256">Endoplasmic reticulum</keyword>
<comment type="subcellular location">
    <subcellularLocation>
        <location evidence="10">Endoplasmic reticulum membrane</location>
        <topology evidence="10">Single-pass membrane protein</topology>
    </subcellularLocation>
</comment>
<dbReference type="Pfam" id="PF13439">
    <property type="entry name" value="Glyco_transf_4"/>
    <property type="match status" value="1"/>
</dbReference>
<accession>A0A6P7TXA5</accession>
<evidence type="ECO:0000313" key="14">
    <source>
        <dbReference type="RefSeq" id="XP_029653426.1"/>
    </source>
</evidence>
<comment type="function">
    <text evidence="10">Mannosylates Man(2)GlcNAc(2)-dolichol diphosphate and Man(1)GlcNAc(2)-dolichol diphosphate to form Man(3)GlcNAc(2)-dolichol diphosphate.</text>
</comment>
<dbReference type="PANTHER" id="PTHR45918">
    <property type="entry name" value="ALPHA-1,3/1,6-MANNOSYLTRANSFERASE ALG2"/>
    <property type="match status" value="1"/>
</dbReference>
<evidence type="ECO:0000259" key="12">
    <source>
        <dbReference type="Pfam" id="PF13439"/>
    </source>
</evidence>
<dbReference type="InterPro" id="IPR001296">
    <property type="entry name" value="Glyco_trans_1"/>
</dbReference>
<keyword evidence="13" id="KW-1185">Reference proteome</keyword>
<keyword evidence="3 10" id="KW-0808">Transferase</keyword>
<keyword evidence="7" id="KW-0472">Membrane</keyword>
<dbReference type="UniPathway" id="UPA00378"/>
<dbReference type="GO" id="GO:0005789">
    <property type="term" value="C:endoplasmic reticulum membrane"/>
    <property type="evidence" value="ECO:0007669"/>
    <property type="project" value="UniProtKB-SubCell"/>
</dbReference>
<dbReference type="AlphaFoldDB" id="A0A6P7TXA5"/>
<evidence type="ECO:0000256" key="10">
    <source>
        <dbReference type="RuleBase" id="RU367136"/>
    </source>
</evidence>
<evidence type="ECO:0000256" key="4">
    <source>
        <dbReference type="ARBA" id="ARBA00022692"/>
    </source>
</evidence>
<keyword evidence="2 10" id="KW-0328">Glycosyltransferase</keyword>
<keyword evidence="4" id="KW-0812">Transmembrane</keyword>
<dbReference type="EC" id="2.4.1.132" evidence="10"/>
<feature type="domain" description="Glycosyl transferase family 1" evidence="11">
    <location>
        <begin position="205"/>
        <end position="375"/>
    </location>
</feature>
<dbReference type="Proteomes" id="UP000515154">
    <property type="component" value="Linkage group LG30"/>
</dbReference>
<evidence type="ECO:0000256" key="7">
    <source>
        <dbReference type="ARBA" id="ARBA00023136"/>
    </source>
</evidence>
<evidence type="ECO:0000256" key="8">
    <source>
        <dbReference type="ARBA" id="ARBA00045103"/>
    </source>
</evidence>
<evidence type="ECO:0000256" key="1">
    <source>
        <dbReference type="ARBA" id="ARBA00004922"/>
    </source>
</evidence>
<dbReference type="SUPFAM" id="SSF53756">
    <property type="entry name" value="UDP-Glycosyltransferase/glycogen phosphorylase"/>
    <property type="match status" value="1"/>
</dbReference>
<dbReference type="PANTHER" id="PTHR45918:SF1">
    <property type="entry name" value="ALPHA-1,3_1,6-MANNOSYLTRANSFERASE ALG2"/>
    <property type="match status" value="1"/>
</dbReference>
<dbReference type="Pfam" id="PF00534">
    <property type="entry name" value="Glycos_transf_1"/>
    <property type="match status" value="1"/>
</dbReference>
<dbReference type="GO" id="GO:0102704">
    <property type="term" value="F:GDP-Man:Man(2)GlcNAc(2)-PP-Dol alpha-1,6-mannosyltransferase activity"/>
    <property type="evidence" value="ECO:0007669"/>
    <property type="project" value="UniProtKB-UniRule"/>
</dbReference>
<feature type="domain" description="Glycosyltransferase subfamily 4-like N-terminal" evidence="12">
    <location>
        <begin position="13"/>
        <end position="174"/>
    </location>
</feature>
<protein>
    <recommendedName>
        <fullName evidence="10">Alpha-1,3/1,6-mannosyltransferase ALG2</fullName>
        <ecNumber evidence="10">2.4.1.132</ecNumber>
        <ecNumber evidence="10">2.4.1.257</ecNumber>
    </recommendedName>
    <alternativeName>
        <fullName evidence="10">GDP-Man:Man(1)GlcNAc(2)-PP-Dol alpha-1,3-mannosyltransferase</fullName>
    </alternativeName>
</protein>
<dbReference type="KEGG" id="osn:115226563"/>
<dbReference type="GO" id="GO:0004378">
    <property type="term" value="F:GDP-Man:Man(1)GlcNAc(2)-PP-Dol alpha-1,3-mannosyltransferase activity"/>
    <property type="evidence" value="ECO:0007669"/>
    <property type="project" value="UniProtKB-UniRule"/>
</dbReference>
<dbReference type="Gene3D" id="3.40.50.2000">
    <property type="entry name" value="Glycogen Phosphorylase B"/>
    <property type="match status" value="2"/>
</dbReference>
<dbReference type="FunFam" id="3.40.50.2000:FF:000210">
    <property type="entry name" value="Alpha-1,3/1,6-mannosyltransferase ALG2"/>
    <property type="match status" value="1"/>
</dbReference>
<keyword evidence="6" id="KW-1133">Transmembrane helix</keyword>
<evidence type="ECO:0000256" key="2">
    <source>
        <dbReference type="ARBA" id="ARBA00022676"/>
    </source>
</evidence>
<comment type="catalytic activity">
    <reaction evidence="9 10">
        <text>an alpha-D-Man-(1-&gt;3)-beta-D-Man-(1-&gt;4)-beta-D-GlcNAc-(1-&gt;4)-alpha-D-GlcNAc-diphospho-di-trans,poly-cis-dolichol + GDP-alpha-D-mannose = an alpha-D-Man-(1-&gt;3)-[alpha-D-Man-(1-&gt;6)]-beta-D-Man-(1-&gt;4)-beta-D-GlcNAc-(1-&gt;4)-alpha-D-GlcNAc-diphospho-di-trans,poly-cis-dolichol + GDP + H(+)</text>
        <dbReference type="Rhea" id="RHEA:29519"/>
        <dbReference type="Rhea" id="RHEA-COMP:19513"/>
        <dbReference type="Rhea" id="RHEA-COMP:19515"/>
        <dbReference type="ChEBI" id="CHEBI:15378"/>
        <dbReference type="ChEBI" id="CHEBI:57527"/>
        <dbReference type="ChEBI" id="CHEBI:58189"/>
        <dbReference type="ChEBI" id="CHEBI:132510"/>
        <dbReference type="ChEBI" id="CHEBI:132511"/>
        <dbReference type="EC" id="2.4.1.257"/>
    </reaction>
    <physiologicalReaction direction="left-to-right" evidence="9 10">
        <dbReference type="Rhea" id="RHEA:29520"/>
    </physiologicalReaction>
</comment>